<organism evidence="9">
    <name type="scientific">Flexilinea flocculi</name>
    <dbReference type="NCBI Taxonomy" id="1678840"/>
    <lineage>
        <taxon>Bacteria</taxon>
        <taxon>Bacillati</taxon>
        <taxon>Chloroflexota</taxon>
        <taxon>Anaerolineae</taxon>
        <taxon>Anaerolineales</taxon>
        <taxon>Anaerolineaceae</taxon>
        <taxon>Flexilinea</taxon>
    </lineage>
</organism>
<comment type="similarity">
    <text evidence="2 7">Belongs to the EPSP synthase family.</text>
</comment>
<dbReference type="InterPro" id="IPR036968">
    <property type="entry name" value="Enolpyruvate_Tfrase_sf"/>
</dbReference>
<comment type="pathway">
    <text evidence="1 7">Metabolic intermediate biosynthesis; chorismate biosynthesis; chorismate from D-erythrose 4-phosphate and phosphoenolpyruvate: step 6/7.</text>
</comment>
<feature type="binding site" evidence="7">
    <location>
        <position position="163"/>
    </location>
    <ligand>
        <name>3-phosphoshikimate</name>
        <dbReference type="ChEBI" id="CHEBI:145989"/>
    </ligand>
</feature>
<evidence type="ECO:0000256" key="5">
    <source>
        <dbReference type="ARBA" id="ARBA00023141"/>
    </source>
</evidence>
<dbReference type="GO" id="GO:0008652">
    <property type="term" value="P:amino acid biosynthetic process"/>
    <property type="evidence" value="ECO:0007669"/>
    <property type="project" value="UniProtKB-KW"/>
</dbReference>
<dbReference type="SUPFAM" id="SSF55205">
    <property type="entry name" value="EPT/RTPC-like"/>
    <property type="match status" value="1"/>
</dbReference>
<evidence type="ECO:0000313" key="10">
    <source>
        <dbReference type="Proteomes" id="UP000053370"/>
    </source>
</evidence>
<dbReference type="InterPro" id="IPR013792">
    <property type="entry name" value="RNA3'P_cycl/enolpyr_Trfase_a/b"/>
</dbReference>
<dbReference type="GO" id="GO:0003866">
    <property type="term" value="F:3-phosphoshikimate 1-carboxyvinyltransferase activity"/>
    <property type="evidence" value="ECO:0007669"/>
    <property type="project" value="UniProtKB-UniRule"/>
</dbReference>
<feature type="binding site" evidence="7">
    <location>
        <position position="331"/>
    </location>
    <ligand>
        <name>3-phosphoshikimate</name>
        <dbReference type="ChEBI" id="CHEBI:145989"/>
    </ligand>
</feature>
<dbReference type="PANTHER" id="PTHR21090:SF5">
    <property type="entry name" value="PENTAFUNCTIONAL AROM POLYPEPTIDE"/>
    <property type="match status" value="1"/>
</dbReference>
<feature type="binding site" evidence="7">
    <location>
        <position position="20"/>
    </location>
    <ligand>
        <name>phosphoenolpyruvate</name>
        <dbReference type="ChEBI" id="CHEBI:58702"/>
    </ligand>
</feature>
<proteinExistence type="inferred from homology"/>
<evidence type="ECO:0000256" key="2">
    <source>
        <dbReference type="ARBA" id="ARBA00009948"/>
    </source>
</evidence>
<dbReference type="GO" id="GO:0009073">
    <property type="term" value="P:aromatic amino acid family biosynthetic process"/>
    <property type="evidence" value="ECO:0007669"/>
    <property type="project" value="UniProtKB-KW"/>
</dbReference>
<dbReference type="OrthoDB" id="9809920at2"/>
<dbReference type="GO" id="GO:0005737">
    <property type="term" value="C:cytoplasm"/>
    <property type="evidence" value="ECO:0007669"/>
    <property type="project" value="UniProtKB-SubCell"/>
</dbReference>
<dbReference type="Pfam" id="PF00275">
    <property type="entry name" value="EPSP_synthase"/>
    <property type="match status" value="1"/>
</dbReference>
<evidence type="ECO:0000256" key="1">
    <source>
        <dbReference type="ARBA" id="ARBA00004811"/>
    </source>
</evidence>
<feature type="binding site" evidence="7">
    <location>
        <position position="21"/>
    </location>
    <ligand>
        <name>3-phosphoshikimate</name>
        <dbReference type="ChEBI" id="CHEBI:145989"/>
    </ligand>
</feature>
<feature type="domain" description="Enolpyruvate transferase" evidence="8">
    <location>
        <begin position="7"/>
        <end position="410"/>
    </location>
</feature>
<comment type="subcellular location">
    <subcellularLocation>
        <location evidence="7">Cytoplasm</location>
    </subcellularLocation>
</comment>
<dbReference type="PATRIC" id="fig|1678840.3.peg.233"/>
<dbReference type="GO" id="GO:0009423">
    <property type="term" value="P:chorismate biosynthetic process"/>
    <property type="evidence" value="ECO:0007669"/>
    <property type="project" value="UniProtKB-UniRule"/>
</dbReference>
<evidence type="ECO:0000259" key="8">
    <source>
        <dbReference type="Pfam" id="PF00275"/>
    </source>
</evidence>
<gene>
    <name evidence="7" type="primary">aroA</name>
    <name evidence="9" type="ORF">ATC1_11198</name>
</gene>
<dbReference type="UniPathway" id="UPA00053">
    <property type="reaction ID" value="UER00089"/>
</dbReference>
<feature type="binding site" evidence="7">
    <location>
        <position position="25"/>
    </location>
    <ligand>
        <name>3-phosphoshikimate</name>
        <dbReference type="ChEBI" id="CHEBI:145989"/>
    </ligand>
</feature>
<evidence type="ECO:0000256" key="3">
    <source>
        <dbReference type="ARBA" id="ARBA00022605"/>
    </source>
</evidence>
<feature type="binding site" evidence="7">
    <location>
        <position position="20"/>
    </location>
    <ligand>
        <name>3-phosphoshikimate</name>
        <dbReference type="ChEBI" id="CHEBI:145989"/>
    </ligand>
</feature>
<feature type="binding site" evidence="7">
    <location>
        <position position="377"/>
    </location>
    <ligand>
        <name>phosphoenolpyruvate</name>
        <dbReference type="ChEBI" id="CHEBI:58702"/>
    </ligand>
</feature>
<dbReference type="STRING" id="1678840.ATC1_11198"/>
<reference evidence="9" key="1">
    <citation type="journal article" date="2015" name="Genome Announc.">
        <title>Draft Genome Sequence of Anaerolineae Strain TC1, a Novel Isolate from a Methanogenic Wastewater Treatment System.</title>
        <authorList>
            <person name="Matsuura N."/>
            <person name="Tourlousse D.M."/>
            <person name="Sun L."/>
            <person name="Toyonaga M."/>
            <person name="Kuroda K."/>
            <person name="Ohashi A."/>
            <person name="Cruz R."/>
            <person name="Yamaguchi T."/>
            <person name="Sekiguchi Y."/>
        </authorList>
    </citation>
    <scope>NUCLEOTIDE SEQUENCE [LARGE SCALE GENOMIC DNA]</scope>
    <source>
        <strain evidence="9">TC1</strain>
    </source>
</reference>
<keyword evidence="5 7" id="KW-0057">Aromatic amino acid biosynthesis</keyword>
<evidence type="ECO:0000256" key="6">
    <source>
        <dbReference type="ARBA" id="ARBA00044633"/>
    </source>
</evidence>
<dbReference type="PROSITE" id="PS00885">
    <property type="entry name" value="EPSP_SYNTHASE_2"/>
    <property type="match status" value="1"/>
</dbReference>
<dbReference type="EMBL" id="DF968179">
    <property type="protein sequence ID" value="GAP39271.1"/>
    <property type="molecule type" value="Genomic_DNA"/>
</dbReference>
<dbReference type="InterPro" id="IPR006264">
    <property type="entry name" value="EPSP_synthase"/>
</dbReference>
<dbReference type="EC" id="2.5.1.19" evidence="7"/>
<comment type="subunit">
    <text evidence="7">Monomer.</text>
</comment>
<comment type="caution">
    <text evidence="7">Lacks conserved residue(s) required for the propagation of feature annotation.</text>
</comment>
<feature type="active site" description="Proton acceptor" evidence="7">
    <location>
        <position position="304"/>
    </location>
</feature>
<feature type="binding site" evidence="7">
    <location>
        <position position="121"/>
    </location>
    <ligand>
        <name>phosphoenolpyruvate</name>
        <dbReference type="ChEBI" id="CHEBI:58702"/>
    </ligand>
</feature>
<comment type="catalytic activity">
    <reaction evidence="6">
        <text>3-phosphoshikimate + phosphoenolpyruvate = 5-O-(1-carboxyvinyl)-3-phosphoshikimate + phosphate</text>
        <dbReference type="Rhea" id="RHEA:21256"/>
        <dbReference type="ChEBI" id="CHEBI:43474"/>
        <dbReference type="ChEBI" id="CHEBI:57701"/>
        <dbReference type="ChEBI" id="CHEBI:58702"/>
        <dbReference type="ChEBI" id="CHEBI:145989"/>
        <dbReference type="EC" id="2.5.1.19"/>
    </reaction>
    <physiologicalReaction direction="left-to-right" evidence="6">
        <dbReference type="Rhea" id="RHEA:21257"/>
    </physiologicalReaction>
</comment>
<dbReference type="NCBIfam" id="TIGR01356">
    <property type="entry name" value="aroA"/>
    <property type="match status" value="1"/>
</dbReference>
<dbReference type="AlphaFoldDB" id="A0A0K8P9G6"/>
<evidence type="ECO:0000256" key="4">
    <source>
        <dbReference type="ARBA" id="ARBA00022679"/>
    </source>
</evidence>
<feature type="binding site" evidence="7">
    <location>
        <position position="162"/>
    </location>
    <ligand>
        <name>3-phosphoshikimate</name>
        <dbReference type="ChEBI" id="CHEBI:145989"/>
    </ligand>
</feature>
<feature type="binding site" evidence="7">
    <location>
        <position position="164"/>
    </location>
    <ligand>
        <name>phosphoenolpyruvate</name>
        <dbReference type="ChEBI" id="CHEBI:58702"/>
    </ligand>
</feature>
<feature type="binding site" evidence="7">
    <location>
        <position position="335"/>
    </location>
    <ligand>
        <name>phosphoenolpyruvate</name>
        <dbReference type="ChEBI" id="CHEBI:58702"/>
    </ligand>
</feature>
<dbReference type="InterPro" id="IPR023193">
    <property type="entry name" value="EPSP_synthase_CS"/>
</dbReference>
<feature type="binding site" evidence="7">
    <location>
        <position position="164"/>
    </location>
    <ligand>
        <name>3-phosphoshikimate</name>
        <dbReference type="ChEBI" id="CHEBI:145989"/>
    </ligand>
</feature>
<accession>A0A0K8P9G6</accession>
<dbReference type="HAMAP" id="MF_00210">
    <property type="entry name" value="EPSP_synth"/>
    <property type="match status" value="1"/>
</dbReference>
<dbReference type="InterPro" id="IPR001986">
    <property type="entry name" value="Enolpyruvate_Tfrase_dom"/>
</dbReference>
<keyword evidence="4 7" id="KW-0808">Transferase</keyword>
<feature type="binding site" evidence="7">
    <location>
        <position position="403"/>
    </location>
    <ligand>
        <name>phosphoenolpyruvate</name>
        <dbReference type="ChEBI" id="CHEBI:58702"/>
    </ligand>
</feature>
<feature type="binding site" evidence="7">
    <location>
        <position position="190"/>
    </location>
    <ligand>
        <name>3-phosphoshikimate</name>
        <dbReference type="ChEBI" id="CHEBI:145989"/>
    </ligand>
</feature>
<keyword evidence="7" id="KW-0963">Cytoplasm</keyword>
<dbReference type="PIRSF" id="PIRSF000505">
    <property type="entry name" value="EPSPS"/>
    <property type="match status" value="1"/>
</dbReference>
<dbReference type="PANTHER" id="PTHR21090">
    <property type="entry name" value="AROM/DEHYDROQUINATE SYNTHASE"/>
    <property type="match status" value="1"/>
</dbReference>
<feature type="binding site" evidence="7">
    <location>
        <position position="304"/>
    </location>
    <ligand>
        <name>3-phosphoshikimate</name>
        <dbReference type="ChEBI" id="CHEBI:145989"/>
    </ligand>
</feature>
<comment type="function">
    <text evidence="7">Catalyzes the transfer of the enolpyruvyl moiety of phosphoenolpyruvate (PEP) to the 5-hydroxyl of shikimate-3-phosphate (S3P) to produce enolpyruvyl shikimate-3-phosphate and inorganic phosphate.</text>
</comment>
<evidence type="ECO:0000256" key="7">
    <source>
        <dbReference type="HAMAP-Rule" id="MF_00210"/>
    </source>
</evidence>
<dbReference type="RefSeq" id="WP_062277254.1">
    <property type="nucleotide sequence ID" value="NZ_DF968179.1"/>
</dbReference>
<sequence length="422" mass="45555">MDIRIHPSPLSGTVSAVPSKSDAHRLLICAALSHEPTSIFIGGLNEDILATMGCLRNMGAMIEKSPDDENIWMVSPVWDCIQDSPVLNCLESGSTLRFLLPVVASICKTPLLTGAGRLPDRPIFPLQEQMEAHGCGFSAPKLPFTLQGILKSGLYELRGDISSQFFSGLLFALPLLDGDSEIRILSSLESSAYIDMTVNALSKFGIRIDRFSGGYRICGGQLYQSPGFVRTEGDWSGASFFLTAGAIGKPVSLTGLSLKSVQPDRSIISLLQRFGAEVQMTHEKIDVFPGTFNGIDMDASEYPDIIPILAIVACRANGETIIRNALRLKLKESDRLTAISDCITQLGGKVRLTSDGMVIAGNGCLNGGEVDGFFDHRIVMSAAIASILCKTQVIIHGAEAVRKSYPNFFADFRKLGGKYDVL</sequence>
<feature type="binding site" evidence="7">
    <location>
        <position position="93"/>
    </location>
    <ligand>
        <name>phosphoenolpyruvate</name>
        <dbReference type="ChEBI" id="CHEBI:58702"/>
    </ligand>
</feature>
<dbReference type="Proteomes" id="UP000053370">
    <property type="component" value="Unassembled WGS sequence"/>
</dbReference>
<name>A0A0K8P9G6_9CHLR</name>
<evidence type="ECO:0000313" key="9">
    <source>
        <dbReference type="EMBL" id="GAP39271.1"/>
    </source>
</evidence>
<keyword evidence="10" id="KW-1185">Reference proteome</keyword>
<keyword evidence="3 7" id="KW-0028">Amino-acid biosynthesis</keyword>
<dbReference type="CDD" id="cd01556">
    <property type="entry name" value="EPSP_synthase"/>
    <property type="match status" value="1"/>
</dbReference>
<dbReference type="Gene3D" id="3.65.10.10">
    <property type="entry name" value="Enolpyruvate transferase domain"/>
    <property type="match status" value="2"/>
</dbReference>
<protein>
    <recommendedName>
        <fullName evidence="7">3-phosphoshikimate 1-carboxyvinyltransferase</fullName>
        <ecNumber evidence="7">2.5.1.19</ecNumber>
    </recommendedName>
    <alternativeName>
        <fullName evidence="7">5-enolpyruvylshikimate-3-phosphate synthase</fullName>
        <shortName evidence="7">EPSP synthase</shortName>
        <shortName evidence="7">EPSPS</shortName>
    </alternativeName>
</protein>